<sequence length="55" mass="6001">MCGFTALCILHTVAVAGIPYIPRGVMLVYTASGWICRIYVNTCISCSPFFIPENS</sequence>
<gene>
    <name evidence="1" type="ORF">L873DRAFT_464334</name>
</gene>
<keyword evidence="2" id="KW-1185">Reference proteome</keyword>
<evidence type="ECO:0000313" key="1">
    <source>
        <dbReference type="EMBL" id="RPB02444.1"/>
    </source>
</evidence>
<proteinExistence type="predicted"/>
<reference evidence="1 2" key="1">
    <citation type="journal article" date="2018" name="Nat. Ecol. Evol.">
        <title>Pezizomycetes genomes reveal the molecular basis of ectomycorrhizal truffle lifestyle.</title>
        <authorList>
            <person name="Murat C."/>
            <person name="Payen T."/>
            <person name="Noel B."/>
            <person name="Kuo A."/>
            <person name="Morin E."/>
            <person name="Chen J."/>
            <person name="Kohler A."/>
            <person name="Krizsan K."/>
            <person name="Balestrini R."/>
            <person name="Da Silva C."/>
            <person name="Montanini B."/>
            <person name="Hainaut M."/>
            <person name="Levati E."/>
            <person name="Barry K.W."/>
            <person name="Belfiori B."/>
            <person name="Cichocki N."/>
            <person name="Clum A."/>
            <person name="Dockter R.B."/>
            <person name="Fauchery L."/>
            <person name="Guy J."/>
            <person name="Iotti M."/>
            <person name="Le Tacon F."/>
            <person name="Lindquist E.A."/>
            <person name="Lipzen A."/>
            <person name="Malagnac F."/>
            <person name="Mello A."/>
            <person name="Molinier V."/>
            <person name="Miyauchi S."/>
            <person name="Poulain J."/>
            <person name="Riccioni C."/>
            <person name="Rubini A."/>
            <person name="Sitrit Y."/>
            <person name="Splivallo R."/>
            <person name="Traeger S."/>
            <person name="Wang M."/>
            <person name="Zifcakova L."/>
            <person name="Wipf D."/>
            <person name="Zambonelli A."/>
            <person name="Paolocci F."/>
            <person name="Nowrousian M."/>
            <person name="Ottonello S."/>
            <person name="Baldrian P."/>
            <person name="Spatafora J.W."/>
            <person name="Henrissat B."/>
            <person name="Nagy L.G."/>
            <person name="Aury J.M."/>
            <person name="Wincker P."/>
            <person name="Grigoriev I.V."/>
            <person name="Bonfante P."/>
            <person name="Martin F.M."/>
        </authorList>
    </citation>
    <scope>NUCLEOTIDE SEQUENCE [LARGE SCALE GENOMIC DNA]</scope>
    <source>
        <strain evidence="1 2">120613-1</strain>
    </source>
</reference>
<accession>A0A3N4JVR1</accession>
<dbReference type="AlphaFoldDB" id="A0A3N4JVR1"/>
<organism evidence="1 2">
    <name type="scientific">Choiromyces venosus 120613-1</name>
    <dbReference type="NCBI Taxonomy" id="1336337"/>
    <lineage>
        <taxon>Eukaryota</taxon>
        <taxon>Fungi</taxon>
        <taxon>Dikarya</taxon>
        <taxon>Ascomycota</taxon>
        <taxon>Pezizomycotina</taxon>
        <taxon>Pezizomycetes</taxon>
        <taxon>Pezizales</taxon>
        <taxon>Tuberaceae</taxon>
        <taxon>Choiromyces</taxon>
    </lineage>
</organism>
<dbReference type="EMBL" id="ML120368">
    <property type="protein sequence ID" value="RPB02444.1"/>
    <property type="molecule type" value="Genomic_DNA"/>
</dbReference>
<dbReference type="Proteomes" id="UP000276215">
    <property type="component" value="Unassembled WGS sequence"/>
</dbReference>
<evidence type="ECO:0000313" key="2">
    <source>
        <dbReference type="Proteomes" id="UP000276215"/>
    </source>
</evidence>
<protein>
    <submittedName>
        <fullName evidence="1">Uncharacterized protein</fullName>
    </submittedName>
</protein>
<name>A0A3N4JVR1_9PEZI</name>